<evidence type="ECO:0000313" key="15">
    <source>
        <dbReference type="EMBL" id="TPR45139.1"/>
    </source>
</evidence>
<keyword evidence="6 12" id="KW-0698">rRNA processing</keyword>
<dbReference type="InterPro" id="IPR029026">
    <property type="entry name" value="tRNA_m1G_MTases_N"/>
</dbReference>
<dbReference type="Proteomes" id="UP000784700">
    <property type="component" value="Unassembled WGS sequence"/>
</dbReference>
<evidence type="ECO:0000313" key="16">
    <source>
        <dbReference type="Proteomes" id="UP000784700"/>
    </source>
</evidence>
<organism evidence="15 16">
    <name type="scientific">Apilactobacillus micheneri</name>
    <dbReference type="NCBI Taxonomy" id="1899430"/>
    <lineage>
        <taxon>Bacteria</taxon>
        <taxon>Bacillati</taxon>
        <taxon>Bacillota</taxon>
        <taxon>Bacilli</taxon>
        <taxon>Lactobacillales</taxon>
        <taxon>Lactobacillaceae</taxon>
        <taxon>Apilactobacillus</taxon>
    </lineage>
</organism>
<comment type="subcellular location">
    <subcellularLocation>
        <location evidence="1 12">Cytoplasm</location>
    </subcellularLocation>
</comment>
<comment type="similarity">
    <text evidence="2 12">Belongs to the RNA methyltransferase RsmE family.</text>
</comment>
<dbReference type="GeneID" id="58108108"/>
<dbReference type="SUPFAM" id="SSF75217">
    <property type="entry name" value="alpha/beta knot"/>
    <property type="match status" value="1"/>
</dbReference>
<dbReference type="Gene3D" id="3.40.1280.10">
    <property type="match status" value="1"/>
</dbReference>
<evidence type="ECO:0000259" key="14">
    <source>
        <dbReference type="Pfam" id="PF20260"/>
    </source>
</evidence>
<comment type="function">
    <text evidence="10 12">Specifically methylates the N3 position of the uracil ring of uridine 1498 (m3U1498) in 16S rRNA. Acts on the fully assembled 30S ribosomal subunit.</text>
</comment>
<evidence type="ECO:0000256" key="10">
    <source>
        <dbReference type="ARBA" id="ARBA00025699"/>
    </source>
</evidence>
<keyword evidence="9 12" id="KW-0949">S-adenosyl-L-methionine</keyword>
<accession>A0A2S2JIV9</accession>
<feature type="domain" description="Ribosomal RNA small subunit methyltransferase E methyltransferase" evidence="13">
    <location>
        <begin position="71"/>
        <end position="238"/>
    </location>
</feature>
<dbReference type="EC" id="2.1.1.193" evidence="3 12"/>
<dbReference type="PANTHER" id="PTHR30027:SF3">
    <property type="entry name" value="16S RRNA (URACIL(1498)-N(3))-METHYLTRANSFERASE"/>
    <property type="match status" value="1"/>
</dbReference>
<keyword evidence="7 12" id="KW-0489">Methyltransferase</keyword>
<proteinExistence type="inferred from homology"/>
<dbReference type="SUPFAM" id="SSF88697">
    <property type="entry name" value="PUA domain-like"/>
    <property type="match status" value="1"/>
</dbReference>
<gene>
    <name evidence="15" type="ORF">DY130_02800</name>
</gene>
<dbReference type="NCBIfam" id="NF008691">
    <property type="entry name" value="PRK11713.1-4"/>
    <property type="match status" value="1"/>
</dbReference>
<evidence type="ECO:0000256" key="5">
    <source>
        <dbReference type="ARBA" id="ARBA00022490"/>
    </source>
</evidence>
<dbReference type="Pfam" id="PF20260">
    <property type="entry name" value="PUA_4"/>
    <property type="match status" value="1"/>
</dbReference>
<evidence type="ECO:0000256" key="12">
    <source>
        <dbReference type="PIRNR" id="PIRNR015601"/>
    </source>
</evidence>
<name>A0A2S2JIV9_9LACO</name>
<dbReference type="RefSeq" id="WP_108982195.1">
    <property type="nucleotide sequence ID" value="NZ_BAABXB010000095.1"/>
</dbReference>
<dbReference type="GO" id="GO:0009100">
    <property type="term" value="P:glycoprotein metabolic process"/>
    <property type="evidence" value="ECO:0007669"/>
    <property type="project" value="UniProtKB-ARBA"/>
</dbReference>
<evidence type="ECO:0000256" key="7">
    <source>
        <dbReference type="ARBA" id="ARBA00022603"/>
    </source>
</evidence>
<keyword evidence="5 12" id="KW-0963">Cytoplasm</keyword>
<evidence type="ECO:0000256" key="2">
    <source>
        <dbReference type="ARBA" id="ARBA00005528"/>
    </source>
</evidence>
<protein>
    <recommendedName>
        <fullName evidence="4 12">Ribosomal RNA small subunit methyltransferase E</fullName>
        <ecNumber evidence="3 12">2.1.1.193</ecNumber>
    </recommendedName>
</protein>
<sequence length="246" mass="27596">MQHYFTDNTLGLNETFLMSDDIAHHFISVLRSNNGDKFEIVDSNHKLFIAEVIDKDSSEAKVIEIKNNSVELPVDVTIICGLPKKDKSELIVQKATELGVDHIIFLQTAWSIAQWKNNKASKKINRLSKIVRSAAEQSHRNKIPDVKYLDSINDLLKESYDHKLIAYEESAKKGEKADLINSLNNTKPADSIAAFFGPEGGISPDEVSKLKANGYKTCGLGPRILRTETAPLYFLSSISMWFDLLK</sequence>
<evidence type="ECO:0000256" key="8">
    <source>
        <dbReference type="ARBA" id="ARBA00022679"/>
    </source>
</evidence>
<dbReference type="AlphaFoldDB" id="A0A2S2JIV9"/>
<dbReference type="EMBL" id="QUBG01000002">
    <property type="protein sequence ID" value="TPR45139.1"/>
    <property type="molecule type" value="Genomic_DNA"/>
</dbReference>
<comment type="catalytic activity">
    <reaction evidence="11 12">
        <text>uridine(1498) in 16S rRNA + S-adenosyl-L-methionine = N(3)-methyluridine(1498) in 16S rRNA + S-adenosyl-L-homocysteine + H(+)</text>
        <dbReference type="Rhea" id="RHEA:42920"/>
        <dbReference type="Rhea" id="RHEA-COMP:10283"/>
        <dbReference type="Rhea" id="RHEA-COMP:10284"/>
        <dbReference type="ChEBI" id="CHEBI:15378"/>
        <dbReference type="ChEBI" id="CHEBI:57856"/>
        <dbReference type="ChEBI" id="CHEBI:59789"/>
        <dbReference type="ChEBI" id="CHEBI:65315"/>
        <dbReference type="ChEBI" id="CHEBI:74502"/>
        <dbReference type="EC" id="2.1.1.193"/>
    </reaction>
</comment>
<dbReference type="InterPro" id="IPR046887">
    <property type="entry name" value="RsmE_PUA-like"/>
</dbReference>
<evidence type="ECO:0000256" key="11">
    <source>
        <dbReference type="ARBA" id="ARBA00047944"/>
    </source>
</evidence>
<dbReference type="GO" id="GO:0005737">
    <property type="term" value="C:cytoplasm"/>
    <property type="evidence" value="ECO:0007669"/>
    <property type="project" value="UniProtKB-SubCell"/>
</dbReference>
<dbReference type="InterPro" id="IPR046886">
    <property type="entry name" value="RsmE_MTase_dom"/>
</dbReference>
<comment type="caution">
    <text evidence="15">The sequence shown here is derived from an EMBL/GenBank/DDBJ whole genome shotgun (WGS) entry which is preliminary data.</text>
</comment>
<dbReference type="OrthoDB" id="9815641at2"/>
<evidence type="ECO:0000259" key="13">
    <source>
        <dbReference type="Pfam" id="PF04452"/>
    </source>
</evidence>
<feature type="domain" description="Ribosomal RNA small subunit methyltransferase E PUA-like" evidence="14">
    <location>
        <begin position="20"/>
        <end position="62"/>
    </location>
</feature>
<dbReference type="CDD" id="cd18084">
    <property type="entry name" value="RsmE-like"/>
    <property type="match status" value="1"/>
</dbReference>
<dbReference type="PANTHER" id="PTHR30027">
    <property type="entry name" value="RIBOSOMAL RNA SMALL SUBUNIT METHYLTRANSFERASE E"/>
    <property type="match status" value="1"/>
</dbReference>
<evidence type="ECO:0000256" key="9">
    <source>
        <dbReference type="ARBA" id="ARBA00022691"/>
    </source>
</evidence>
<reference evidence="15" key="1">
    <citation type="submission" date="2018-08" db="EMBL/GenBank/DDBJ databases">
        <title>Comparative genomics of wild bee and flower associated Lactobacillus reveals potential adaptation to the bee host.</title>
        <authorList>
            <person name="Vuong H.Q."/>
            <person name="Mcfrederick Q.S."/>
        </authorList>
    </citation>
    <scope>NUCLEOTIDE SEQUENCE</scope>
    <source>
        <strain evidence="15">HV_63</strain>
    </source>
</reference>
<evidence type="ECO:0000256" key="1">
    <source>
        <dbReference type="ARBA" id="ARBA00004496"/>
    </source>
</evidence>
<dbReference type="PIRSF" id="PIRSF015601">
    <property type="entry name" value="MTase_slr0722"/>
    <property type="match status" value="1"/>
</dbReference>
<dbReference type="GO" id="GO:0070042">
    <property type="term" value="F:rRNA (uridine-N3-)-methyltransferase activity"/>
    <property type="evidence" value="ECO:0007669"/>
    <property type="project" value="TreeGrafter"/>
</dbReference>
<dbReference type="InterPro" id="IPR015947">
    <property type="entry name" value="PUA-like_sf"/>
</dbReference>
<evidence type="ECO:0000256" key="6">
    <source>
        <dbReference type="ARBA" id="ARBA00022552"/>
    </source>
</evidence>
<dbReference type="InterPro" id="IPR029028">
    <property type="entry name" value="Alpha/beta_knot_MTases"/>
</dbReference>
<dbReference type="GO" id="GO:0070475">
    <property type="term" value="P:rRNA base methylation"/>
    <property type="evidence" value="ECO:0007669"/>
    <property type="project" value="TreeGrafter"/>
</dbReference>
<dbReference type="NCBIfam" id="TIGR00046">
    <property type="entry name" value="RsmE family RNA methyltransferase"/>
    <property type="match status" value="1"/>
</dbReference>
<keyword evidence="8 12" id="KW-0808">Transferase</keyword>
<evidence type="ECO:0000256" key="4">
    <source>
        <dbReference type="ARBA" id="ARBA00013673"/>
    </source>
</evidence>
<evidence type="ECO:0000256" key="3">
    <source>
        <dbReference type="ARBA" id="ARBA00012328"/>
    </source>
</evidence>
<dbReference type="InterPro" id="IPR006700">
    <property type="entry name" value="RsmE"/>
</dbReference>
<dbReference type="Pfam" id="PF04452">
    <property type="entry name" value="Methyltrans_RNA"/>
    <property type="match status" value="1"/>
</dbReference>